<dbReference type="GO" id="GO:0015808">
    <property type="term" value="P:L-alanine transport"/>
    <property type="evidence" value="ECO:0007669"/>
    <property type="project" value="TreeGrafter"/>
</dbReference>
<keyword evidence="2" id="KW-0472">Membrane</keyword>
<dbReference type="InterPro" id="IPR003439">
    <property type="entry name" value="ABC_transporter-like_ATP-bd"/>
</dbReference>
<accession>A0A7Y2JZP9</accession>
<dbReference type="AlphaFoldDB" id="A0A7Y2JZP9"/>
<proteinExistence type="predicted"/>
<dbReference type="PROSITE" id="PS00211">
    <property type="entry name" value="ABC_TRANSPORTER_1"/>
    <property type="match status" value="1"/>
</dbReference>
<dbReference type="GO" id="GO:0005304">
    <property type="term" value="F:L-valine transmembrane transporter activity"/>
    <property type="evidence" value="ECO:0007669"/>
    <property type="project" value="TreeGrafter"/>
</dbReference>
<dbReference type="InterPro" id="IPR051120">
    <property type="entry name" value="ABC_AA/LPS_Transport"/>
</dbReference>
<dbReference type="FunFam" id="3.40.50.300:FF:000421">
    <property type="entry name" value="Branched-chain amino acid ABC transporter ATP-binding protein"/>
    <property type="match status" value="1"/>
</dbReference>
<evidence type="ECO:0000313" key="7">
    <source>
        <dbReference type="Proteomes" id="UP000533905"/>
    </source>
</evidence>
<comment type="caution">
    <text evidence="6">The sequence shown here is derived from an EMBL/GenBank/DDBJ whole genome shotgun (WGS) entry which is preliminary data.</text>
</comment>
<evidence type="ECO:0000256" key="3">
    <source>
        <dbReference type="ARBA" id="ARBA00022741"/>
    </source>
</evidence>
<keyword evidence="7" id="KW-1185">Reference proteome</keyword>
<keyword evidence="4 6" id="KW-0067">ATP-binding</keyword>
<dbReference type="PANTHER" id="PTHR45772">
    <property type="entry name" value="CONSERVED COMPONENT OF ABC TRANSPORTER FOR NATURAL AMINO ACIDS-RELATED"/>
    <property type="match status" value="1"/>
</dbReference>
<dbReference type="Proteomes" id="UP000533905">
    <property type="component" value="Unassembled WGS sequence"/>
</dbReference>
<dbReference type="GO" id="GO:1903805">
    <property type="term" value="P:L-valine import across plasma membrane"/>
    <property type="evidence" value="ECO:0007669"/>
    <property type="project" value="TreeGrafter"/>
</dbReference>
<evidence type="ECO:0000256" key="2">
    <source>
        <dbReference type="ARBA" id="ARBA00022475"/>
    </source>
</evidence>
<reference evidence="6 7" key="1">
    <citation type="submission" date="2020-04" db="EMBL/GenBank/DDBJ databases">
        <title>Massilia sp. nov., a cold adapted bacteria isolated from Arctic soil.</title>
        <authorList>
            <person name="Son J."/>
            <person name="Ka J.-O."/>
        </authorList>
    </citation>
    <scope>NUCLEOTIDE SEQUENCE [LARGE SCALE GENOMIC DNA]</scope>
    <source>
        <strain evidence="6 7">ML15P13</strain>
    </source>
</reference>
<dbReference type="CDD" id="cd03219">
    <property type="entry name" value="ABC_Mj1267_LivG_branched"/>
    <property type="match status" value="1"/>
</dbReference>
<evidence type="ECO:0000256" key="4">
    <source>
        <dbReference type="ARBA" id="ARBA00022840"/>
    </source>
</evidence>
<feature type="domain" description="ABC transporter" evidence="5">
    <location>
        <begin position="6"/>
        <end position="253"/>
    </location>
</feature>
<dbReference type="PROSITE" id="PS50893">
    <property type="entry name" value="ABC_TRANSPORTER_2"/>
    <property type="match status" value="1"/>
</dbReference>
<dbReference type="InterPro" id="IPR027417">
    <property type="entry name" value="P-loop_NTPase"/>
</dbReference>
<dbReference type="InterPro" id="IPR017871">
    <property type="entry name" value="ABC_transporter-like_CS"/>
</dbReference>
<evidence type="ECO:0000313" key="6">
    <source>
        <dbReference type="EMBL" id="NNG22729.1"/>
    </source>
</evidence>
<dbReference type="EMBL" id="JABAIV010000002">
    <property type="protein sequence ID" value="NNG22729.1"/>
    <property type="molecule type" value="Genomic_DNA"/>
</dbReference>
<keyword evidence="2" id="KW-1003">Cell membrane</keyword>
<dbReference type="RefSeq" id="WP_171082551.1">
    <property type="nucleotide sequence ID" value="NZ_JABAIV010000002.1"/>
</dbReference>
<gene>
    <name evidence="6" type="ORF">HGB41_06895</name>
</gene>
<evidence type="ECO:0000259" key="5">
    <source>
        <dbReference type="PROSITE" id="PS50893"/>
    </source>
</evidence>
<keyword evidence="3" id="KW-0547">Nucleotide-binding</keyword>
<protein>
    <submittedName>
        <fullName evidence="6">ABC transporter ATP-binding protein</fullName>
    </submittedName>
</protein>
<dbReference type="InterPro" id="IPR032823">
    <property type="entry name" value="BCA_ABC_TP_C"/>
</dbReference>
<dbReference type="Pfam" id="PF12399">
    <property type="entry name" value="BCA_ABC_TP_C"/>
    <property type="match status" value="1"/>
</dbReference>
<dbReference type="GO" id="GO:0042941">
    <property type="term" value="P:D-alanine transmembrane transport"/>
    <property type="evidence" value="ECO:0007669"/>
    <property type="project" value="TreeGrafter"/>
</dbReference>
<sequence>MSDLILNIAGVNKRFGGLQALTDVGIRIERGQIYGLIGPNGAGKTTFFNVITGLYQPDSGSFELGGKPYSPSAPHEVARAGIARTFQNIRLFGEMSALENVMVGRHVRTRQGVFGAIFRHKAAREEEAAIRVRAQELLDFVGIGQFGSRTAKYLSYGDQRRLEIARALATDPQLLALDEPAAGMNATEKLGLRELLVKIKAQGKTVLLIEHDVKLMMGLCDRMTVLEYGKQIAEGLPAEIQKNEAVIKAYLGGAH</sequence>
<dbReference type="SMART" id="SM00382">
    <property type="entry name" value="AAA"/>
    <property type="match status" value="1"/>
</dbReference>
<dbReference type="GO" id="GO:1903806">
    <property type="term" value="P:L-isoleucine import across plasma membrane"/>
    <property type="evidence" value="ECO:0007669"/>
    <property type="project" value="TreeGrafter"/>
</dbReference>
<dbReference type="Pfam" id="PF00005">
    <property type="entry name" value="ABC_tran"/>
    <property type="match status" value="1"/>
</dbReference>
<dbReference type="SUPFAM" id="SSF52540">
    <property type="entry name" value="P-loop containing nucleoside triphosphate hydrolases"/>
    <property type="match status" value="1"/>
</dbReference>
<dbReference type="GO" id="GO:0015192">
    <property type="term" value="F:L-phenylalanine transmembrane transporter activity"/>
    <property type="evidence" value="ECO:0007669"/>
    <property type="project" value="TreeGrafter"/>
</dbReference>
<dbReference type="GO" id="GO:0015188">
    <property type="term" value="F:L-isoleucine transmembrane transporter activity"/>
    <property type="evidence" value="ECO:0007669"/>
    <property type="project" value="TreeGrafter"/>
</dbReference>
<dbReference type="Gene3D" id="3.40.50.300">
    <property type="entry name" value="P-loop containing nucleotide triphosphate hydrolases"/>
    <property type="match status" value="1"/>
</dbReference>
<dbReference type="GO" id="GO:0016887">
    <property type="term" value="F:ATP hydrolysis activity"/>
    <property type="evidence" value="ECO:0007669"/>
    <property type="project" value="InterPro"/>
</dbReference>
<evidence type="ECO:0000256" key="1">
    <source>
        <dbReference type="ARBA" id="ARBA00022448"/>
    </source>
</evidence>
<dbReference type="GO" id="GO:0005524">
    <property type="term" value="F:ATP binding"/>
    <property type="evidence" value="ECO:0007669"/>
    <property type="project" value="UniProtKB-KW"/>
</dbReference>
<organism evidence="6 7">
    <name type="scientific">Telluria aromaticivorans</name>
    <dbReference type="NCBI Taxonomy" id="2725995"/>
    <lineage>
        <taxon>Bacteria</taxon>
        <taxon>Pseudomonadati</taxon>
        <taxon>Pseudomonadota</taxon>
        <taxon>Betaproteobacteria</taxon>
        <taxon>Burkholderiales</taxon>
        <taxon>Oxalobacteraceae</taxon>
        <taxon>Telluria group</taxon>
        <taxon>Telluria</taxon>
    </lineage>
</organism>
<dbReference type="PANTHER" id="PTHR45772:SF7">
    <property type="entry name" value="AMINO ACID ABC TRANSPORTER ATP-BINDING PROTEIN"/>
    <property type="match status" value="1"/>
</dbReference>
<keyword evidence="1" id="KW-0813">Transport</keyword>
<dbReference type="GO" id="GO:0005886">
    <property type="term" value="C:plasma membrane"/>
    <property type="evidence" value="ECO:0007669"/>
    <property type="project" value="TreeGrafter"/>
</dbReference>
<dbReference type="InterPro" id="IPR003593">
    <property type="entry name" value="AAA+_ATPase"/>
</dbReference>
<name>A0A7Y2JZP9_9BURK</name>